<gene>
    <name evidence="2" type="ORF">Poly41_19630</name>
</gene>
<reference evidence="2 3" key="1">
    <citation type="submission" date="2019-02" db="EMBL/GenBank/DDBJ databases">
        <title>Deep-cultivation of Planctomycetes and their phenomic and genomic characterization uncovers novel biology.</title>
        <authorList>
            <person name="Wiegand S."/>
            <person name="Jogler M."/>
            <person name="Boedeker C."/>
            <person name="Pinto D."/>
            <person name="Vollmers J."/>
            <person name="Rivas-Marin E."/>
            <person name="Kohn T."/>
            <person name="Peeters S.H."/>
            <person name="Heuer A."/>
            <person name="Rast P."/>
            <person name="Oberbeckmann S."/>
            <person name="Bunk B."/>
            <person name="Jeske O."/>
            <person name="Meyerdierks A."/>
            <person name="Storesund J.E."/>
            <person name="Kallscheuer N."/>
            <person name="Luecker S."/>
            <person name="Lage O.M."/>
            <person name="Pohl T."/>
            <person name="Merkel B.J."/>
            <person name="Hornburger P."/>
            <person name="Mueller R.-W."/>
            <person name="Bruemmer F."/>
            <person name="Labrenz M."/>
            <person name="Spormann A.M."/>
            <person name="Op Den Camp H."/>
            <person name="Overmann J."/>
            <person name="Amann R."/>
            <person name="Jetten M.S.M."/>
            <person name="Mascher T."/>
            <person name="Medema M.H."/>
            <person name="Devos D.P."/>
            <person name="Kaster A.-K."/>
            <person name="Ovreas L."/>
            <person name="Rohde M."/>
            <person name="Galperin M.Y."/>
            <person name="Jogler C."/>
        </authorList>
    </citation>
    <scope>NUCLEOTIDE SEQUENCE [LARGE SCALE GENOMIC DNA]</scope>
    <source>
        <strain evidence="2 3">Poly41</strain>
    </source>
</reference>
<protein>
    <recommendedName>
        <fullName evidence="4">Tetratricopeptide repeat protein</fullName>
    </recommendedName>
</protein>
<evidence type="ECO:0008006" key="4">
    <source>
        <dbReference type="Google" id="ProtNLM"/>
    </source>
</evidence>
<dbReference type="Proteomes" id="UP000319143">
    <property type="component" value="Unassembled WGS sequence"/>
</dbReference>
<sequence>MLSLASGCRSASTPQRKVDTSLTRFASSGHEAFAEGDLDVAIAQYRKALHRAWSIDDPYESGTSAYNLAACMTSLSKNQEARDWLVDARVELCRAKSSAGNTWLLEAKIAQQECRFEEAKTFVDRAACSQPPCDAGSGDCLCGPKDPCKESCVMRIPCVGSRVKQKKAAEQCEDDYTAQIHLARARLAAETYEIECAEMHFACACELAADVCSESLQAELQNVAAMIHLAKGEYLQAAWHFDNEAKHLRLAGNYREIPVALELASAAYEQAERADLAASRMCRVARIWFGRGEFKKSWSYLPQALCLAEHCRCQSAKIRLALLAKEIELALADQGEPMLPKPPKDSLLLDNSENLESS</sequence>
<dbReference type="InterPro" id="IPR011990">
    <property type="entry name" value="TPR-like_helical_dom_sf"/>
</dbReference>
<organism evidence="2 3">
    <name type="scientific">Novipirellula artificiosorum</name>
    <dbReference type="NCBI Taxonomy" id="2528016"/>
    <lineage>
        <taxon>Bacteria</taxon>
        <taxon>Pseudomonadati</taxon>
        <taxon>Planctomycetota</taxon>
        <taxon>Planctomycetia</taxon>
        <taxon>Pirellulales</taxon>
        <taxon>Pirellulaceae</taxon>
        <taxon>Novipirellula</taxon>
    </lineage>
</organism>
<evidence type="ECO:0000313" key="2">
    <source>
        <dbReference type="EMBL" id="TWU41125.1"/>
    </source>
</evidence>
<proteinExistence type="predicted"/>
<comment type="caution">
    <text evidence="2">The sequence shown here is derived from an EMBL/GenBank/DDBJ whole genome shotgun (WGS) entry which is preliminary data.</text>
</comment>
<feature type="compositionally biased region" description="Low complexity" evidence="1">
    <location>
        <begin position="345"/>
        <end position="358"/>
    </location>
</feature>
<feature type="region of interest" description="Disordered" evidence="1">
    <location>
        <begin position="335"/>
        <end position="358"/>
    </location>
</feature>
<name>A0A5C6DXJ4_9BACT</name>
<dbReference type="OrthoDB" id="236867at2"/>
<evidence type="ECO:0000313" key="3">
    <source>
        <dbReference type="Proteomes" id="UP000319143"/>
    </source>
</evidence>
<dbReference type="Gene3D" id="1.25.40.10">
    <property type="entry name" value="Tetratricopeptide repeat domain"/>
    <property type="match status" value="1"/>
</dbReference>
<evidence type="ECO:0000256" key="1">
    <source>
        <dbReference type="SAM" id="MobiDB-lite"/>
    </source>
</evidence>
<accession>A0A5C6DXJ4</accession>
<dbReference type="AlphaFoldDB" id="A0A5C6DXJ4"/>
<keyword evidence="3" id="KW-1185">Reference proteome</keyword>
<dbReference type="SUPFAM" id="SSF48452">
    <property type="entry name" value="TPR-like"/>
    <property type="match status" value="1"/>
</dbReference>
<dbReference type="EMBL" id="SJPV01000002">
    <property type="protein sequence ID" value="TWU41125.1"/>
    <property type="molecule type" value="Genomic_DNA"/>
</dbReference>